<evidence type="ECO:0000259" key="1">
    <source>
        <dbReference type="Pfam" id="PF12146"/>
    </source>
</evidence>
<comment type="caution">
    <text evidence="2">The sequence shown here is derived from an EMBL/GenBank/DDBJ whole genome shotgun (WGS) entry which is preliminary data.</text>
</comment>
<dbReference type="Gene3D" id="3.40.50.1820">
    <property type="entry name" value="alpha/beta hydrolase"/>
    <property type="match status" value="1"/>
</dbReference>
<dbReference type="Proteomes" id="UP000005555">
    <property type="component" value="Unassembled WGS sequence"/>
</dbReference>
<dbReference type="HOGENOM" id="CLU_026209_6_0_6"/>
<dbReference type="InterPro" id="IPR029058">
    <property type="entry name" value="AB_hydrolase_fold"/>
</dbReference>
<evidence type="ECO:0000313" key="3">
    <source>
        <dbReference type="Proteomes" id="UP000005555"/>
    </source>
</evidence>
<reference evidence="2 3" key="1">
    <citation type="submission" date="2006-03" db="EMBL/GenBank/DDBJ databases">
        <authorList>
            <person name="Giovannoni S.J."/>
            <person name="Cho J.-C."/>
            <person name="Ferriera S."/>
            <person name="Johnson J."/>
            <person name="Kravitz S."/>
            <person name="Halpern A."/>
            <person name="Remington K."/>
            <person name="Beeson K."/>
            <person name="Tran B."/>
            <person name="Rogers Y.-H."/>
            <person name="Friedman R."/>
            <person name="Venter J.C."/>
        </authorList>
    </citation>
    <scope>NUCLEOTIDE SEQUENCE [LARGE SCALE GENOMIC DNA]</scope>
    <source>
        <strain evidence="2 3">HTCC2207</strain>
    </source>
</reference>
<proteinExistence type="predicted"/>
<gene>
    <name evidence="2" type="ORF">GB2207_08311</name>
</gene>
<dbReference type="PANTHER" id="PTHR11614">
    <property type="entry name" value="PHOSPHOLIPASE-RELATED"/>
    <property type="match status" value="1"/>
</dbReference>
<dbReference type="SUPFAM" id="SSF53474">
    <property type="entry name" value="alpha/beta-Hydrolases"/>
    <property type="match status" value="1"/>
</dbReference>
<dbReference type="InterPro" id="IPR051044">
    <property type="entry name" value="MAG_DAG_Lipase"/>
</dbReference>
<accession>Q1YVB1</accession>
<sequence>MEQTDLDRAQQQIKSLAQVLPEFGPEAQADLQLNPALKIYLDFFKLPEPCDQLQLLAGKLTKGGQQTHLMLWKPPQSKGSVVIVHGYLDHTGLYGHLIKQLLERQLTVVCFDLIGHGLSSGEPASIDSFDQYVEQLNLVLEASADLCPAPLHGIGQSTGGAILLKQLFDQDDGRDHRFVSLNLLAPLVQPRKWKIDRWLFKLTRPFRPTMNRVFRENSQDKEFLHFVRHMDPFQPHRLPAAWVSAMAEWVVEIGQYPENPFAINVIQGDQDSTVDWQHNINVLQSKFPNMGLHIIQQAGHHLVNEASGLREEIFAALKL</sequence>
<dbReference type="InterPro" id="IPR022742">
    <property type="entry name" value="Hydrolase_4"/>
</dbReference>
<name>Q1YVB1_9GAMM</name>
<evidence type="ECO:0000313" key="2">
    <source>
        <dbReference type="EMBL" id="EAS47797.1"/>
    </source>
</evidence>
<dbReference type="Pfam" id="PF12146">
    <property type="entry name" value="Hydrolase_4"/>
    <property type="match status" value="1"/>
</dbReference>
<dbReference type="eggNOG" id="COG2267">
    <property type="taxonomic scope" value="Bacteria"/>
</dbReference>
<dbReference type="STRING" id="314287.GB2207_08311"/>
<dbReference type="AlphaFoldDB" id="Q1YVB1"/>
<keyword evidence="3" id="KW-1185">Reference proteome</keyword>
<dbReference type="ESTHER" id="9gamm-q1yvb1">
    <property type="family name" value="Monoglyceridelipase_lysophospholip"/>
</dbReference>
<dbReference type="EMBL" id="AAPI01000001">
    <property type="protein sequence ID" value="EAS47797.1"/>
    <property type="molecule type" value="Genomic_DNA"/>
</dbReference>
<feature type="domain" description="Serine aminopeptidase S33" evidence="1">
    <location>
        <begin position="76"/>
        <end position="306"/>
    </location>
</feature>
<organism evidence="2 3">
    <name type="scientific">gamma proteobacterium HTCC2207</name>
    <dbReference type="NCBI Taxonomy" id="314287"/>
    <lineage>
        <taxon>Bacteria</taxon>
        <taxon>Pseudomonadati</taxon>
        <taxon>Pseudomonadota</taxon>
        <taxon>Gammaproteobacteria</taxon>
        <taxon>Cellvibrionales</taxon>
        <taxon>Porticoccaceae</taxon>
        <taxon>SAR92 clade</taxon>
    </lineage>
</organism>
<protein>
    <recommendedName>
        <fullName evidence="1">Serine aminopeptidase S33 domain-containing protein</fullName>
    </recommendedName>
</protein>